<evidence type="ECO:0000313" key="2">
    <source>
        <dbReference type="Proteomes" id="UP001596407"/>
    </source>
</evidence>
<gene>
    <name evidence="1" type="ORF">ACFQJ6_17885</name>
</gene>
<sequence length="44" mass="4603">MSGFWNEAAESIAERPKLMKAAWLLTLLLIEVGSVVADGGSSGP</sequence>
<dbReference type="Proteomes" id="UP001596407">
    <property type="component" value="Unassembled WGS sequence"/>
</dbReference>
<keyword evidence="2" id="KW-1185">Reference proteome</keyword>
<comment type="caution">
    <text evidence="1">The sequence shown here is derived from an EMBL/GenBank/DDBJ whole genome shotgun (WGS) entry which is preliminary data.</text>
</comment>
<reference evidence="1 2" key="1">
    <citation type="journal article" date="2019" name="Int. J. Syst. Evol. Microbiol.">
        <title>The Global Catalogue of Microorganisms (GCM) 10K type strain sequencing project: providing services to taxonomists for standard genome sequencing and annotation.</title>
        <authorList>
            <consortium name="The Broad Institute Genomics Platform"/>
            <consortium name="The Broad Institute Genome Sequencing Center for Infectious Disease"/>
            <person name="Wu L."/>
            <person name="Ma J."/>
        </authorList>
    </citation>
    <scope>NUCLEOTIDE SEQUENCE [LARGE SCALE GENOMIC DNA]</scope>
    <source>
        <strain evidence="1 2">DT72</strain>
    </source>
</reference>
<name>A0ABD5WND3_9EURY</name>
<dbReference type="EMBL" id="JBHSZH010000005">
    <property type="protein sequence ID" value="MFC7081693.1"/>
    <property type="molecule type" value="Genomic_DNA"/>
</dbReference>
<accession>A0ABD5WND3</accession>
<dbReference type="GeneID" id="79304996"/>
<protein>
    <submittedName>
        <fullName evidence="1">Uncharacterized protein</fullName>
    </submittedName>
</protein>
<dbReference type="AlphaFoldDB" id="A0ABD5WND3"/>
<dbReference type="RefSeq" id="WP_276280365.1">
    <property type="nucleotide sequence ID" value="NZ_CP119809.1"/>
</dbReference>
<evidence type="ECO:0000313" key="1">
    <source>
        <dbReference type="EMBL" id="MFC7081693.1"/>
    </source>
</evidence>
<proteinExistence type="predicted"/>
<organism evidence="1 2">
    <name type="scientific">Halorussus caseinilyticus</name>
    <dbReference type="NCBI Taxonomy" id="3034025"/>
    <lineage>
        <taxon>Archaea</taxon>
        <taxon>Methanobacteriati</taxon>
        <taxon>Methanobacteriota</taxon>
        <taxon>Stenosarchaea group</taxon>
        <taxon>Halobacteria</taxon>
        <taxon>Halobacteriales</taxon>
        <taxon>Haladaptataceae</taxon>
        <taxon>Halorussus</taxon>
    </lineage>
</organism>